<sequence length="238" mass="28002">MLKLFRRNNPNQKIQEWSERLISLINKNEALKTQIDSAGIIEGPRIIKEFIEHNEPGLACEHLIYMISESGIYLREEEIDEISQLAKKFGLSISALSKPSEIETEAFYDLLESFNKAQEKVVLNLKSLWGMKTPMPCTLWVLWSRNQYEIDKFKNDQNLRIFPHGFGLSYQDDEVYIDFDFGEQGEYKGFDLYRLWLFLESNKMKTVFTNKNQIKKVIDFETTSGALEFSGYINYYKR</sequence>
<evidence type="ECO:0000259" key="1">
    <source>
        <dbReference type="Pfam" id="PF21837"/>
    </source>
</evidence>
<gene>
    <name evidence="2" type="ORF">H4K34_04765</name>
</gene>
<organism evidence="2 3">
    <name type="scientific">Croceimicrobium hydrocarbonivorans</name>
    <dbReference type="NCBI Taxonomy" id="2761580"/>
    <lineage>
        <taxon>Bacteria</taxon>
        <taxon>Pseudomonadati</taxon>
        <taxon>Bacteroidota</taxon>
        <taxon>Flavobacteriia</taxon>
        <taxon>Flavobacteriales</taxon>
        <taxon>Owenweeksiaceae</taxon>
        <taxon>Croceimicrobium</taxon>
    </lineage>
</organism>
<dbReference type="Proteomes" id="UP000516305">
    <property type="component" value="Chromosome"/>
</dbReference>
<dbReference type="EMBL" id="CP060139">
    <property type="protein sequence ID" value="QNR25154.1"/>
    <property type="molecule type" value="Genomic_DNA"/>
</dbReference>
<dbReference type="AlphaFoldDB" id="A0A7H0VHF6"/>
<reference evidence="2 3" key="1">
    <citation type="submission" date="2020-08" db="EMBL/GenBank/DDBJ databases">
        <title>Croceimicrobium hydrocarbonivorans gen. nov., sp. nov., a novel marine bacterium isolated from a bacterial consortium that degrades polyethylene terephthalate.</title>
        <authorList>
            <person name="Liu R."/>
        </authorList>
    </citation>
    <scope>NUCLEOTIDE SEQUENCE [LARGE SCALE GENOMIC DNA]</scope>
    <source>
        <strain evidence="2 3">A20-9</strain>
    </source>
</reference>
<keyword evidence="3" id="KW-1185">Reference proteome</keyword>
<dbReference type="InterPro" id="IPR047880">
    <property type="entry name" value="MafI-like"/>
</dbReference>
<accession>A0A7H0VHF6</accession>
<evidence type="ECO:0000313" key="3">
    <source>
        <dbReference type="Proteomes" id="UP000516305"/>
    </source>
</evidence>
<name>A0A7H0VHF6_9FLAO</name>
<dbReference type="NCBIfam" id="NF033691">
    <property type="entry name" value="immunity_MafI"/>
    <property type="match status" value="1"/>
</dbReference>
<evidence type="ECO:0000313" key="2">
    <source>
        <dbReference type="EMBL" id="QNR25154.1"/>
    </source>
</evidence>
<feature type="domain" description="DUF6896" evidence="1">
    <location>
        <begin position="107"/>
        <end position="236"/>
    </location>
</feature>
<dbReference type="RefSeq" id="WP_210759680.1">
    <property type="nucleotide sequence ID" value="NZ_CP060139.1"/>
</dbReference>
<dbReference type="InterPro" id="IPR054191">
    <property type="entry name" value="DUF6896"/>
</dbReference>
<protein>
    <submittedName>
        <fullName evidence="2">MafI family immunity protein</fullName>
    </submittedName>
</protein>
<dbReference type="Pfam" id="PF21837">
    <property type="entry name" value="DUF6896"/>
    <property type="match status" value="1"/>
</dbReference>
<proteinExistence type="predicted"/>
<dbReference type="KEGG" id="chyd:H4K34_04765"/>